<dbReference type="Proteomes" id="UP001168540">
    <property type="component" value="Unassembled WGS sequence"/>
</dbReference>
<dbReference type="InterPro" id="IPR018680">
    <property type="entry name" value="DUF2164"/>
</dbReference>
<proteinExistence type="predicted"/>
<dbReference type="RefSeq" id="WP_289829049.1">
    <property type="nucleotide sequence ID" value="NZ_JAUEDK010000007.1"/>
</dbReference>
<reference evidence="1" key="1">
    <citation type="submission" date="2023-06" db="EMBL/GenBank/DDBJ databases">
        <authorList>
            <person name="Zhang S."/>
        </authorList>
    </citation>
    <scope>NUCLEOTIDE SEQUENCE</scope>
    <source>
        <strain evidence="1">SG2303</strain>
    </source>
</reference>
<dbReference type="EMBL" id="JAUEDK010000007">
    <property type="protein sequence ID" value="MDN0074478.1"/>
    <property type="molecule type" value="Genomic_DNA"/>
</dbReference>
<comment type="caution">
    <text evidence="1">The sequence shown here is derived from an EMBL/GenBank/DDBJ whole genome shotgun (WGS) entry which is preliminary data.</text>
</comment>
<accession>A0ABT7XL19</accession>
<evidence type="ECO:0000313" key="2">
    <source>
        <dbReference type="Proteomes" id="UP001168540"/>
    </source>
</evidence>
<gene>
    <name evidence="1" type="ORF">QU481_06155</name>
</gene>
<organism evidence="1 2">
    <name type="scientific">Crenobacter oryzisoli</name>
    <dbReference type="NCBI Taxonomy" id="3056844"/>
    <lineage>
        <taxon>Bacteria</taxon>
        <taxon>Pseudomonadati</taxon>
        <taxon>Pseudomonadota</taxon>
        <taxon>Betaproteobacteria</taxon>
        <taxon>Neisseriales</taxon>
        <taxon>Neisseriaceae</taxon>
        <taxon>Crenobacter</taxon>
    </lineage>
</organism>
<protein>
    <submittedName>
        <fullName evidence="1">DUF2164 domain-containing protein</fullName>
    </submittedName>
</protein>
<name>A0ABT7XL19_9NEIS</name>
<evidence type="ECO:0000313" key="1">
    <source>
        <dbReference type="EMBL" id="MDN0074478.1"/>
    </source>
</evidence>
<sequence>MATPIWLSPAQLAELAPALQRRLAAEHDCELGGLEVQQLLCFVAEQIGPALYNRAVQDAQKVVAERFERLQDDLWQLEVTS</sequence>
<dbReference type="Pfam" id="PF09932">
    <property type="entry name" value="DUF2164"/>
    <property type="match status" value="1"/>
</dbReference>
<keyword evidence="2" id="KW-1185">Reference proteome</keyword>